<dbReference type="GO" id="GO:0080019">
    <property type="term" value="F:alcohol-forming very long-chain fatty acyl-CoA reductase activity"/>
    <property type="evidence" value="ECO:0007669"/>
    <property type="project" value="InterPro"/>
</dbReference>
<dbReference type="GO" id="GO:0102965">
    <property type="term" value="F:alcohol-forming long-chain fatty acyl-CoA reductase activity"/>
    <property type="evidence" value="ECO:0007669"/>
    <property type="project" value="UniProtKB-EC"/>
</dbReference>
<proteinExistence type="inferred from homology"/>
<keyword evidence="1" id="KW-0560">Oxidoreductase</keyword>
<dbReference type="Pfam" id="PF07993">
    <property type="entry name" value="NAD_binding_4"/>
    <property type="match status" value="1"/>
</dbReference>
<dbReference type="EMBL" id="KV876369">
    <property type="protein sequence ID" value="RZR74753.1"/>
    <property type="molecule type" value="Genomic_DNA"/>
</dbReference>
<dbReference type="PANTHER" id="PTHR11011:SF99">
    <property type="entry name" value="FATTY ACYL-COA REDUCTASE 3"/>
    <property type="match status" value="1"/>
</dbReference>
<sequence>MESIRIVEFFKNKSILVTGSTGFLAKIFVEKVLRVQPEVKKLFLLVRAGDAASANQRVQTEV</sequence>
<accession>A0A444CUM6</accession>
<dbReference type="PANTHER" id="PTHR11011">
    <property type="entry name" value="MALE STERILITY PROTEIN 2-RELATED"/>
    <property type="match status" value="1"/>
</dbReference>
<dbReference type="GO" id="GO:0010345">
    <property type="term" value="P:suberin biosynthetic process"/>
    <property type="evidence" value="ECO:0007669"/>
    <property type="project" value="TreeGrafter"/>
</dbReference>
<keyword evidence="1" id="KW-0443">Lipid metabolism</keyword>
<dbReference type="InterPro" id="IPR013120">
    <property type="entry name" value="FAR_NAD-bd"/>
</dbReference>
<dbReference type="Gene3D" id="3.40.50.720">
    <property type="entry name" value="NAD(P)-binding Rossmann-like Domain"/>
    <property type="match status" value="1"/>
</dbReference>
<keyword evidence="1" id="KW-0444">Lipid biosynthesis</keyword>
<feature type="non-terminal residue" evidence="2">
    <location>
        <position position="62"/>
    </location>
</feature>
<comment type="catalytic activity">
    <reaction evidence="1">
        <text>a long-chain fatty acyl-CoA + 2 NADPH + 2 H(+) = a long-chain primary fatty alcohol + 2 NADP(+) + CoA</text>
        <dbReference type="Rhea" id="RHEA:52716"/>
        <dbReference type="ChEBI" id="CHEBI:15378"/>
        <dbReference type="ChEBI" id="CHEBI:57287"/>
        <dbReference type="ChEBI" id="CHEBI:57783"/>
        <dbReference type="ChEBI" id="CHEBI:58349"/>
        <dbReference type="ChEBI" id="CHEBI:77396"/>
        <dbReference type="ChEBI" id="CHEBI:83139"/>
        <dbReference type="EC" id="1.2.1.84"/>
    </reaction>
</comment>
<reference evidence="2" key="1">
    <citation type="journal article" date="2018" name="Data Brief">
        <title>Genome sequence data from 17 accessions of Ensete ventricosum, a staple food crop for millions in Ethiopia.</title>
        <authorList>
            <person name="Yemataw Z."/>
            <person name="Muzemil S."/>
            <person name="Ambachew D."/>
            <person name="Tripathi L."/>
            <person name="Tesfaye K."/>
            <person name="Chala A."/>
            <person name="Farbos A."/>
            <person name="O'Neill P."/>
            <person name="Moore K."/>
            <person name="Grant M."/>
            <person name="Studholme D.J."/>
        </authorList>
    </citation>
    <scope>NUCLEOTIDE SEQUENCE [LARGE SCALE GENOMIC DNA]</scope>
    <source>
        <tissue evidence="2">Leaf</tissue>
    </source>
</reference>
<evidence type="ECO:0000256" key="1">
    <source>
        <dbReference type="RuleBase" id="RU363097"/>
    </source>
</evidence>
<gene>
    <name evidence="2" type="ORF">BHM03_00042477</name>
</gene>
<comment type="similarity">
    <text evidence="1">Belongs to the fatty acyl-CoA reductase family.</text>
</comment>
<keyword evidence="1" id="KW-0521">NADP</keyword>
<dbReference type="EC" id="1.2.1.84" evidence="1"/>
<protein>
    <recommendedName>
        <fullName evidence="1">Fatty acyl-CoA reductase</fullName>
        <ecNumber evidence="1">1.2.1.84</ecNumber>
    </recommendedName>
</protein>
<dbReference type="AlphaFoldDB" id="A0A444CUM6"/>
<organism evidence="2">
    <name type="scientific">Ensete ventricosum</name>
    <name type="common">Abyssinian banana</name>
    <name type="synonym">Musa ensete</name>
    <dbReference type="NCBI Taxonomy" id="4639"/>
    <lineage>
        <taxon>Eukaryota</taxon>
        <taxon>Viridiplantae</taxon>
        <taxon>Streptophyta</taxon>
        <taxon>Embryophyta</taxon>
        <taxon>Tracheophyta</taxon>
        <taxon>Spermatophyta</taxon>
        <taxon>Magnoliopsida</taxon>
        <taxon>Liliopsida</taxon>
        <taxon>Zingiberales</taxon>
        <taxon>Musaceae</taxon>
        <taxon>Ensete</taxon>
    </lineage>
</organism>
<name>A0A444CUM6_ENSVE</name>
<dbReference type="SUPFAM" id="SSF51735">
    <property type="entry name" value="NAD(P)-binding Rossmann-fold domains"/>
    <property type="match status" value="1"/>
</dbReference>
<comment type="function">
    <text evidence="1">Catalyzes the reduction of fatty acyl-CoA to fatty alcohols.</text>
</comment>
<evidence type="ECO:0000313" key="2">
    <source>
        <dbReference type="EMBL" id="RZR74753.1"/>
    </source>
</evidence>
<dbReference type="GO" id="GO:0035336">
    <property type="term" value="P:long-chain fatty-acyl-CoA metabolic process"/>
    <property type="evidence" value="ECO:0007669"/>
    <property type="project" value="TreeGrafter"/>
</dbReference>
<dbReference type="InterPro" id="IPR026055">
    <property type="entry name" value="FAR"/>
</dbReference>
<dbReference type="InterPro" id="IPR036291">
    <property type="entry name" value="NAD(P)-bd_dom_sf"/>
</dbReference>
<dbReference type="Proteomes" id="UP000290560">
    <property type="component" value="Unassembled WGS sequence"/>
</dbReference>